<evidence type="ECO:0000256" key="10">
    <source>
        <dbReference type="ARBA" id="ARBA00022777"/>
    </source>
</evidence>
<dbReference type="GO" id="GO:0030136">
    <property type="term" value="C:clathrin-coated vesicle"/>
    <property type="evidence" value="ECO:0007669"/>
    <property type="project" value="UniProtKB-SubCell"/>
</dbReference>
<keyword evidence="3" id="KW-0728">SH3 domain</keyword>
<dbReference type="Pfam" id="PF22931">
    <property type="entry name" value="SAM_TNK"/>
    <property type="match status" value="1"/>
</dbReference>
<dbReference type="SMART" id="SM00219">
    <property type="entry name" value="TyrKc"/>
    <property type="match status" value="1"/>
</dbReference>
<evidence type="ECO:0000256" key="3">
    <source>
        <dbReference type="ARBA" id="ARBA00022443"/>
    </source>
</evidence>
<feature type="compositionally biased region" description="Basic and acidic residues" evidence="18">
    <location>
        <begin position="579"/>
        <end position="590"/>
    </location>
</feature>
<sequence>MDQDTQWLYQLLTDVQLERFYLRVRDGLNITRIEHFAYVKESDLEQIGISKPAQRRLWDALKRHKSKSRSWIPKVRNIGRGPEGWDQWSGGSPAQVQETGVRALPCLIQDSELLLSEKLGSGSFGVVRKGEWQAPTGRVLPVAVKTLRNSVSRHTDTLTDFLQEVTTMQSLDHPNIIRLYGVVLTQPLKMVTELAPLGSLYDTLRSRQYEYPLVRLWLFATQIVSGMDYLETRRLIHRDLAARNMLLASREMVKIGDFGLMRGLSQEMDHYVMSAHRRIPFAWCAPESLRLGTFSHSSDVWMFGVSLWEMFTYCEEPWFGLSGRQILWRVEREGERLEKPPDCPLELYAVMRKCWACSPADRPNFAQLATLVSEAKPKEAQATRDFSEPRKLAFVANDLVTLIEHRWVGKKKWLSQVTAGYRCFFVFFVRIMRQDRESSSYLSALKSSPASAGLSRSLESVVSGPRPRSQTVASVRVDQHGRLVHPAMAAHSVVMQKDPRRFSEASIGPPPRPPAPNLKRINMKSQRRPAGHPVPGAVWPVHMVMPPAVQPQPQQGVGGSNLVKLTHMARSTPQLDEVTDSRERSREKPPHVQNTRDSLIAQVMEAVHGVTTEEVHVALQRNDWNPARAEQQLKLGQLYLLSLCSKEDCLRILSRYQWNLQMASRYLIRWSQEERPGAGERPPGSAERRA</sequence>
<keyword evidence="14" id="KW-0968">Cytoplasmic vesicle</keyword>
<dbReference type="InterPro" id="IPR017441">
    <property type="entry name" value="Protein_kinase_ATP_BS"/>
</dbReference>
<keyword evidence="5" id="KW-0723">Serine/threonine-protein kinase</keyword>
<comment type="subcellular location">
    <subcellularLocation>
        <location evidence="2">Cytoplasmic vesicle</location>
        <location evidence="2">Clathrin-coated vesicle</location>
    </subcellularLocation>
</comment>
<dbReference type="InterPro" id="IPR008266">
    <property type="entry name" value="Tyr_kinase_AS"/>
</dbReference>
<dbReference type="InterPro" id="IPR055175">
    <property type="entry name" value="ACK/TNK-like_SAM"/>
</dbReference>
<evidence type="ECO:0000256" key="1">
    <source>
        <dbReference type="ARBA" id="ARBA00001946"/>
    </source>
</evidence>
<evidence type="ECO:0000256" key="9">
    <source>
        <dbReference type="ARBA" id="ARBA00022741"/>
    </source>
</evidence>
<dbReference type="Ensembl" id="ENSMMOT00000016631.1">
    <property type="protein sequence ID" value="ENSMMOP00000016357.1"/>
    <property type="gene ID" value="ENSMMOG00000012482.1"/>
</dbReference>
<keyword evidence="12" id="KW-0460">Magnesium</keyword>
<dbReference type="STRING" id="94237.ENSMMOP00000016357"/>
<dbReference type="GO" id="GO:0004674">
    <property type="term" value="F:protein serine/threonine kinase activity"/>
    <property type="evidence" value="ECO:0007669"/>
    <property type="project" value="UniProtKB-KW"/>
</dbReference>
<feature type="region of interest" description="Disordered" evidence="18">
    <location>
        <begin position="570"/>
        <end position="593"/>
    </location>
</feature>
<keyword evidence="7" id="KW-0449">Lipoprotein</keyword>
<keyword evidence="10" id="KW-0418">Kinase</keyword>
<keyword evidence="21" id="KW-1185">Reference proteome</keyword>
<feature type="domain" description="Protein kinase" evidence="19">
    <location>
        <begin position="113"/>
        <end position="372"/>
    </location>
</feature>
<dbReference type="SUPFAM" id="SSF56112">
    <property type="entry name" value="Protein kinase-like (PK-like)"/>
    <property type="match status" value="1"/>
</dbReference>
<evidence type="ECO:0000256" key="5">
    <source>
        <dbReference type="ARBA" id="ARBA00022527"/>
    </source>
</evidence>
<evidence type="ECO:0000313" key="21">
    <source>
        <dbReference type="Proteomes" id="UP000261620"/>
    </source>
</evidence>
<dbReference type="GO" id="GO:0004713">
    <property type="term" value="F:protein tyrosine kinase activity"/>
    <property type="evidence" value="ECO:0007669"/>
    <property type="project" value="UniProtKB-KW"/>
</dbReference>
<dbReference type="FunFam" id="3.30.200.20:FF:000107">
    <property type="entry name" value="Putative activated CDC42 kinase 1"/>
    <property type="match status" value="1"/>
</dbReference>
<dbReference type="Gene3D" id="1.10.510.10">
    <property type="entry name" value="Transferase(Phosphotransferase) domain 1"/>
    <property type="match status" value="1"/>
</dbReference>
<dbReference type="PROSITE" id="PS00109">
    <property type="entry name" value="PROTEIN_KINASE_TYR"/>
    <property type="match status" value="1"/>
</dbReference>
<dbReference type="GO" id="GO:0005524">
    <property type="term" value="F:ATP binding"/>
    <property type="evidence" value="ECO:0007669"/>
    <property type="project" value="UniProtKB-UniRule"/>
</dbReference>
<evidence type="ECO:0000256" key="4">
    <source>
        <dbReference type="ARBA" id="ARBA00022490"/>
    </source>
</evidence>
<comment type="catalytic activity">
    <reaction evidence="15">
        <text>L-threonyl-[protein] + ATP = O-phospho-L-threonyl-[protein] + ADP + H(+)</text>
        <dbReference type="Rhea" id="RHEA:46608"/>
        <dbReference type="Rhea" id="RHEA-COMP:11060"/>
        <dbReference type="Rhea" id="RHEA-COMP:11605"/>
        <dbReference type="ChEBI" id="CHEBI:15378"/>
        <dbReference type="ChEBI" id="CHEBI:30013"/>
        <dbReference type="ChEBI" id="CHEBI:30616"/>
        <dbReference type="ChEBI" id="CHEBI:61977"/>
        <dbReference type="ChEBI" id="CHEBI:456216"/>
        <dbReference type="EC" id="2.7.11.1"/>
    </reaction>
</comment>
<dbReference type="PANTHER" id="PTHR24418">
    <property type="entry name" value="TYROSINE-PROTEIN KINASE"/>
    <property type="match status" value="1"/>
</dbReference>
<evidence type="ECO:0000256" key="15">
    <source>
        <dbReference type="ARBA" id="ARBA00047899"/>
    </source>
</evidence>
<keyword evidence="7" id="KW-0519">Myristate</keyword>
<dbReference type="FunFam" id="1.10.510.10:FF:000080">
    <property type="entry name" value="Putative activated CDC42 kinase 1"/>
    <property type="match status" value="1"/>
</dbReference>
<dbReference type="InterPro" id="IPR050198">
    <property type="entry name" value="Non-receptor_tyrosine_kinases"/>
</dbReference>
<dbReference type="CDD" id="cd09539">
    <property type="entry name" value="SAM_TNK-like"/>
    <property type="match status" value="1"/>
</dbReference>
<dbReference type="InterPro" id="IPR000719">
    <property type="entry name" value="Prot_kinase_dom"/>
</dbReference>
<dbReference type="PROSITE" id="PS50011">
    <property type="entry name" value="PROTEIN_KINASE_DOM"/>
    <property type="match status" value="1"/>
</dbReference>
<name>A0A3Q3WVA6_MOLML</name>
<evidence type="ECO:0000256" key="16">
    <source>
        <dbReference type="ARBA" id="ARBA00060742"/>
    </source>
</evidence>
<keyword evidence="4" id="KW-0963">Cytoplasm</keyword>
<keyword evidence="6" id="KW-0808">Transferase</keyword>
<evidence type="ECO:0000256" key="7">
    <source>
        <dbReference type="ARBA" id="ARBA00022707"/>
    </source>
</evidence>
<evidence type="ECO:0000259" key="19">
    <source>
        <dbReference type="PROSITE" id="PS50011"/>
    </source>
</evidence>
<reference evidence="20" key="1">
    <citation type="submission" date="2025-08" db="UniProtKB">
        <authorList>
            <consortium name="Ensembl"/>
        </authorList>
    </citation>
    <scope>IDENTIFICATION</scope>
</reference>
<dbReference type="CDD" id="cd05040">
    <property type="entry name" value="PTKc_Ack_like"/>
    <property type="match status" value="1"/>
</dbReference>
<dbReference type="AlphaFoldDB" id="A0A3Q3WVA6"/>
<dbReference type="PROSITE" id="PS00107">
    <property type="entry name" value="PROTEIN_KINASE_ATP"/>
    <property type="match status" value="1"/>
</dbReference>
<dbReference type="PRINTS" id="PR00109">
    <property type="entry name" value="TYRKINASE"/>
</dbReference>
<evidence type="ECO:0000256" key="13">
    <source>
        <dbReference type="ARBA" id="ARBA00023137"/>
    </source>
</evidence>
<evidence type="ECO:0000256" key="8">
    <source>
        <dbReference type="ARBA" id="ARBA00022723"/>
    </source>
</evidence>
<protein>
    <recommendedName>
        <fullName evidence="19">Protein kinase domain-containing protein</fullName>
    </recommendedName>
</protein>
<evidence type="ECO:0000256" key="2">
    <source>
        <dbReference type="ARBA" id="ARBA00004132"/>
    </source>
</evidence>
<dbReference type="InterPro" id="IPR011009">
    <property type="entry name" value="Kinase-like_dom_sf"/>
</dbReference>
<keyword evidence="9 17" id="KW-0547">Nucleotide-binding</keyword>
<evidence type="ECO:0000256" key="18">
    <source>
        <dbReference type="SAM" id="MobiDB-lite"/>
    </source>
</evidence>
<dbReference type="Pfam" id="PF07714">
    <property type="entry name" value="PK_Tyr_Ser-Thr"/>
    <property type="match status" value="1"/>
</dbReference>
<dbReference type="Gene3D" id="3.30.200.20">
    <property type="entry name" value="Phosphorylase Kinase, domain 1"/>
    <property type="match status" value="1"/>
</dbReference>
<dbReference type="InterPro" id="IPR001245">
    <property type="entry name" value="Ser-Thr/Tyr_kinase_cat_dom"/>
</dbReference>
<dbReference type="Proteomes" id="UP000261620">
    <property type="component" value="Unplaced"/>
</dbReference>
<evidence type="ECO:0000256" key="14">
    <source>
        <dbReference type="ARBA" id="ARBA00023329"/>
    </source>
</evidence>
<keyword evidence="13" id="KW-0829">Tyrosine-protein kinase</keyword>
<dbReference type="GO" id="GO:0046872">
    <property type="term" value="F:metal ion binding"/>
    <property type="evidence" value="ECO:0007669"/>
    <property type="project" value="UniProtKB-KW"/>
</dbReference>
<dbReference type="InterPro" id="IPR049587">
    <property type="entry name" value="TNK-like_SAM"/>
</dbReference>
<keyword evidence="11 17" id="KW-0067">ATP-binding</keyword>
<proteinExistence type="inferred from homology"/>
<feature type="binding site" evidence="17">
    <location>
        <position position="145"/>
    </location>
    <ligand>
        <name>ATP</name>
        <dbReference type="ChEBI" id="CHEBI:30616"/>
    </ligand>
</feature>
<evidence type="ECO:0000256" key="17">
    <source>
        <dbReference type="PROSITE-ProRule" id="PRU10141"/>
    </source>
</evidence>
<keyword evidence="8" id="KW-0479">Metal-binding</keyword>
<organism evidence="20 21">
    <name type="scientific">Mola mola</name>
    <name type="common">Ocean sunfish</name>
    <name type="synonym">Tetraodon mola</name>
    <dbReference type="NCBI Taxonomy" id="94237"/>
    <lineage>
        <taxon>Eukaryota</taxon>
        <taxon>Metazoa</taxon>
        <taxon>Chordata</taxon>
        <taxon>Craniata</taxon>
        <taxon>Vertebrata</taxon>
        <taxon>Euteleostomi</taxon>
        <taxon>Actinopterygii</taxon>
        <taxon>Neopterygii</taxon>
        <taxon>Teleostei</taxon>
        <taxon>Neoteleostei</taxon>
        <taxon>Acanthomorphata</taxon>
        <taxon>Eupercaria</taxon>
        <taxon>Tetraodontiformes</taxon>
        <taxon>Molidae</taxon>
        <taxon>Mola</taxon>
    </lineage>
</organism>
<evidence type="ECO:0000313" key="20">
    <source>
        <dbReference type="Ensembl" id="ENSMMOP00000016357.1"/>
    </source>
</evidence>
<evidence type="ECO:0000256" key="6">
    <source>
        <dbReference type="ARBA" id="ARBA00022679"/>
    </source>
</evidence>
<reference evidence="20" key="2">
    <citation type="submission" date="2025-09" db="UniProtKB">
        <authorList>
            <consortium name="Ensembl"/>
        </authorList>
    </citation>
    <scope>IDENTIFICATION</scope>
</reference>
<dbReference type="InterPro" id="IPR020635">
    <property type="entry name" value="Tyr_kinase_cat_dom"/>
</dbReference>
<evidence type="ECO:0000256" key="11">
    <source>
        <dbReference type="ARBA" id="ARBA00022840"/>
    </source>
</evidence>
<dbReference type="OMA" id="IMMNLEH"/>
<comment type="cofactor">
    <cofactor evidence="1">
        <name>Mg(2+)</name>
        <dbReference type="ChEBI" id="CHEBI:18420"/>
    </cofactor>
</comment>
<comment type="similarity">
    <text evidence="16">Belongs to the protein kinase superfamily. Tyr protein kinase family.</text>
</comment>
<evidence type="ECO:0000256" key="12">
    <source>
        <dbReference type="ARBA" id="ARBA00022842"/>
    </source>
</evidence>
<accession>A0A3Q3WVA6</accession>